<dbReference type="Proteomes" id="UP000712673">
    <property type="component" value="Unassembled WGS sequence"/>
</dbReference>
<gene>
    <name evidence="2" type="ORF">FJZ47_21055</name>
</gene>
<organism evidence="2 3">
    <name type="scientific">Tectimicrobiota bacterium</name>
    <dbReference type="NCBI Taxonomy" id="2528274"/>
    <lineage>
        <taxon>Bacteria</taxon>
        <taxon>Pseudomonadati</taxon>
        <taxon>Nitrospinota/Tectimicrobiota group</taxon>
        <taxon>Candidatus Tectimicrobiota</taxon>
    </lineage>
</organism>
<name>A0A938B4C1_UNCTE</name>
<evidence type="ECO:0000313" key="3">
    <source>
        <dbReference type="Proteomes" id="UP000712673"/>
    </source>
</evidence>
<feature type="compositionally biased region" description="Basic and acidic residues" evidence="1">
    <location>
        <begin position="68"/>
        <end position="81"/>
    </location>
</feature>
<dbReference type="EMBL" id="VGLS01000844">
    <property type="protein sequence ID" value="MBM3226261.1"/>
    <property type="molecule type" value="Genomic_DNA"/>
</dbReference>
<evidence type="ECO:0000313" key="2">
    <source>
        <dbReference type="EMBL" id="MBM3226261.1"/>
    </source>
</evidence>
<protein>
    <submittedName>
        <fullName evidence="2">Uncharacterized protein</fullName>
    </submittedName>
</protein>
<reference evidence="2" key="1">
    <citation type="submission" date="2019-03" db="EMBL/GenBank/DDBJ databases">
        <title>Lake Tanganyika Metagenome-Assembled Genomes (MAGs).</title>
        <authorList>
            <person name="Tran P."/>
        </authorList>
    </citation>
    <scope>NUCLEOTIDE SEQUENCE</scope>
    <source>
        <strain evidence="2">K_DeepCast_65m_m2_066</strain>
    </source>
</reference>
<evidence type="ECO:0000256" key="1">
    <source>
        <dbReference type="SAM" id="MobiDB-lite"/>
    </source>
</evidence>
<accession>A0A938B4C1</accession>
<sequence>MSEAIASRARSHGPATRGPPRGTLEALRQDTIVALPMGMPALAAPRLPALRTLHPPACRRYNPATGQRQHDPKAGPRQAEPRLRAARRGIRLLVGLRGGQRAPRAIDELDGTAVPVPGRRSLLVAPLAALVPPARPP</sequence>
<dbReference type="AlphaFoldDB" id="A0A938B4C1"/>
<comment type="caution">
    <text evidence="2">The sequence shown here is derived from an EMBL/GenBank/DDBJ whole genome shotgun (WGS) entry which is preliminary data.</text>
</comment>
<feature type="region of interest" description="Disordered" evidence="1">
    <location>
        <begin position="1"/>
        <end position="23"/>
    </location>
</feature>
<proteinExistence type="predicted"/>
<feature type="region of interest" description="Disordered" evidence="1">
    <location>
        <begin position="54"/>
        <end position="81"/>
    </location>
</feature>